<dbReference type="Pfam" id="PF01281">
    <property type="entry name" value="Ribosomal_L9_N"/>
    <property type="match status" value="1"/>
</dbReference>
<evidence type="ECO:0000256" key="2">
    <source>
        <dbReference type="ARBA" id="ARBA00022730"/>
    </source>
</evidence>
<dbReference type="SUPFAM" id="SSF55653">
    <property type="entry name" value="Ribosomal protein L9 C-domain"/>
    <property type="match status" value="1"/>
</dbReference>
<dbReference type="HAMAP" id="MF_00503">
    <property type="entry name" value="Ribosomal_bL9"/>
    <property type="match status" value="1"/>
</dbReference>
<dbReference type="EMBL" id="NFKL01000003">
    <property type="protein sequence ID" value="OUP60206.1"/>
    <property type="molecule type" value="Genomic_DNA"/>
</dbReference>
<dbReference type="NCBIfam" id="TIGR00158">
    <property type="entry name" value="L9"/>
    <property type="match status" value="1"/>
</dbReference>
<accession>A0A1Y4LCG1</accession>
<evidence type="ECO:0000259" key="8">
    <source>
        <dbReference type="PROSITE" id="PS00651"/>
    </source>
</evidence>
<sequence length="147" mass="15664">MKVILKADVKGQGKKGDMIEVSEGYGRNFLLPRGLAVAATADNLNLKRQADEAAAHRAAVEKAAAQEYAAKLKTVRVKVSAKGGAGGRLFGAVTAKEVSECLKTQHGMDIPKNKIVMEQIKTFGTTIVKAKLYPEIVAEITVDVVEA</sequence>
<gene>
    <name evidence="7" type="primary">rplI</name>
    <name evidence="10" type="ORF">B5F15_02810</name>
    <name evidence="9" type="ORF">B5F17_00470</name>
</gene>
<name>A0A1Y4LCG1_9FIRM</name>
<dbReference type="SUPFAM" id="SSF55658">
    <property type="entry name" value="L9 N-domain-like"/>
    <property type="match status" value="1"/>
</dbReference>
<feature type="domain" description="Ribosomal protein L9" evidence="8">
    <location>
        <begin position="13"/>
        <end position="40"/>
    </location>
</feature>
<dbReference type="InterPro" id="IPR020594">
    <property type="entry name" value="Ribosomal_bL9_bac/chp"/>
</dbReference>
<dbReference type="InterPro" id="IPR020070">
    <property type="entry name" value="Ribosomal_bL9_N"/>
</dbReference>
<keyword evidence="4 7" id="KW-0689">Ribosomal protein</keyword>
<reference evidence="9" key="2">
    <citation type="journal article" date="2018" name="BMC Genomics">
        <title>Whole genome sequencing and function prediction of 133 gut anaerobes isolated from chicken caecum in pure cultures.</title>
        <authorList>
            <person name="Medvecky M."/>
            <person name="Cejkova D."/>
            <person name="Polansky O."/>
            <person name="Karasova D."/>
            <person name="Kubasova T."/>
            <person name="Cizek A."/>
            <person name="Rychlik I."/>
        </authorList>
    </citation>
    <scope>NUCLEOTIDE SEQUENCE</scope>
    <source>
        <strain evidence="10">An179</strain>
        <strain evidence="9">An180</strain>
    </source>
</reference>
<dbReference type="STRING" id="501571.GCA_900143195_00451"/>
<keyword evidence="5 7" id="KW-0687">Ribonucleoprotein</keyword>
<evidence type="ECO:0000256" key="4">
    <source>
        <dbReference type="ARBA" id="ARBA00022980"/>
    </source>
</evidence>
<dbReference type="InterPro" id="IPR000244">
    <property type="entry name" value="Ribosomal_bL9"/>
</dbReference>
<evidence type="ECO:0000256" key="7">
    <source>
        <dbReference type="HAMAP-Rule" id="MF_00503"/>
    </source>
</evidence>
<dbReference type="Pfam" id="PF03948">
    <property type="entry name" value="Ribosomal_L9_C"/>
    <property type="match status" value="1"/>
</dbReference>
<dbReference type="GO" id="GO:0019843">
    <property type="term" value="F:rRNA binding"/>
    <property type="evidence" value="ECO:0007669"/>
    <property type="project" value="UniProtKB-UniRule"/>
</dbReference>
<evidence type="ECO:0000256" key="5">
    <source>
        <dbReference type="ARBA" id="ARBA00023274"/>
    </source>
</evidence>
<evidence type="ECO:0000313" key="12">
    <source>
        <dbReference type="Proteomes" id="UP000195897"/>
    </source>
</evidence>
<evidence type="ECO:0000313" key="11">
    <source>
        <dbReference type="Proteomes" id="UP000195326"/>
    </source>
</evidence>
<dbReference type="PANTHER" id="PTHR21368">
    <property type="entry name" value="50S RIBOSOMAL PROTEIN L9"/>
    <property type="match status" value="1"/>
</dbReference>
<evidence type="ECO:0000256" key="3">
    <source>
        <dbReference type="ARBA" id="ARBA00022884"/>
    </source>
</evidence>
<dbReference type="Gene3D" id="3.10.430.100">
    <property type="entry name" value="Ribosomal protein L9, C-terminal domain"/>
    <property type="match status" value="1"/>
</dbReference>
<evidence type="ECO:0000313" key="10">
    <source>
        <dbReference type="EMBL" id="OUP60206.1"/>
    </source>
</evidence>
<dbReference type="InterPro" id="IPR009027">
    <property type="entry name" value="Ribosomal_bL9/RNase_H1_N"/>
</dbReference>
<dbReference type="RefSeq" id="WP_016148328.1">
    <property type="nucleotide sequence ID" value="NZ_CABKSA010000002.1"/>
</dbReference>
<dbReference type="Proteomes" id="UP000195897">
    <property type="component" value="Unassembled WGS sequence"/>
</dbReference>
<dbReference type="Gene3D" id="3.40.5.10">
    <property type="entry name" value="Ribosomal protein L9, N-terminal domain"/>
    <property type="match status" value="1"/>
</dbReference>
<dbReference type="GO" id="GO:0005840">
    <property type="term" value="C:ribosome"/>
    <property type="evidence" value="ECO:0007669"/>
    <property type="project" value="UniProtKB-KW"/>
</dbReference>
<dbReference type="InterPro" id="IPR036791">
    <property type="entry name" value="Ribosomal_bL9_C_sf"/>
</dbReference>
<dbReference type="Proteomes" id="UP000195326">
    <property type="component" value="Unassembled WGS sequence"/>
</dbReference>
<evidence type="ECO:0000256" key="6">
    <source>
        <dbReference type="ARBA" id="ARBA00035292"/>
    </source>
</evidence>
<dbReference type="InterPro" id="IPR036935">
    <property type="entry name" value="Ribosomal_bL9_N_sf"/>
</dbReference>
<protein>
    <recommendedName>
        <fullName evidence="6 7">Large ribosomal subunit protein bL9</fullName>
    </recommendedName>
</protein>
<evidence type="ECO:0000313" key="9">
    <source>
        <dbReference type="EMBL" id="OUP54406.1"/>
    </source>
</evidence>
<dbReference type="GO" id="GO:0006412">
    <property type="term" value="P:translation"/>
    <property type="evidence" value="ECO:0007669"/>
    <property type="project" value="UniProtKB-UniRule"/>
</dbReference>
<dbReference type="GO" id="GO:1990904">
    <property type="term" value="C:ribonucleoprotein complex"/>
    <property type="evidence" value="ECO:0007669"/>
    <property type="project" value="UniProtKB-KW"/>
</dbReference>
<organism evidence="9 12">
    <name type="scientific">Butyricicoccus pullicaecorum</name>
    <dbReference type="NCBI Taxonomy" id="501571"/>
    <lineage>
        <taxon>Bacteria</taxon>
        <taxon>Bacillati</taxon>
        <taxon>Bacillota</taxon>
        <taxon>Clostridia</taxon>
        <taxon>Eubacteriales</taxon>
        <taxon>Butyricicoccaceae</taxon>
        <taxon>Butyricicoccus</taxon>
    </lineage>
</organism>
<comment type="caution">
    <text evidence="9">The sequence shown here is derived from an EMBL/GenBank/DDBJ whole genome shotgun (WGS) entry which is preliminary data.</text>
</comment>
<dbReference type="AlphaFoldDB" id="A0A1Y4LCG1"/>
<dbReference type="EMBL" id="NFKK01000001">
    <property type="protein sequence ID" value="OUP54406.1"/>
    <property type="molecule type" value="Genomic_DNA"/>
</dbReference>
<comment type="similarity">
    <text evidence="1 7">Belongs to the bacterial ribosomal protein bL9 family.</text>
</comment>
<dbReference type="InterPro" id="IPR020069">
    <property type="entry name" value="Ribosomal_bL9_C"/>
</dbReference>
<dbReference type="GO" id="GO:0003735">
    <property type="term" value="F:structural constituent of ribosome"/>
    <property type="evidence" value="ECO:0007669"/>
    <property type="project" value="InterPro"/>
</dbReference>
<proteinExistence type="inferred from homology"/>
<comment type="function">
    <text evidence="7">Binds to the 23S rRNA.</text>
</comment>
<evidence type="ECO:0000256" key="1">
    <source>
        <dbReference type="ARBA" id="ARBA00010605"/>
    </source>
</evidence>
<keyword evidence="2 7" id="KW-0699">rRNA-binding</keyword>
<dbReference type="PROSITE" id="PS00651">
    <property type="entry name" value="RIBOSOMAL_L9"/>
    <property type="match status" value="1"/>
</dbReference>
<reference evidence="11 12" key="1">
    <citation type="submission" date="2017-04" db="EMBL/GenBank/DDBJ databases">
        <title>Function of individual gut microbiota members based on whole genome sequencing of pure cultures obtained from chicken caecum.</title>
        <authorList>
            <person name="Medvecky M."/>
            <person name="Cejkova D."/>
            <person name="Polansky O."/>
            <person name="Karasova D."/>
            <person name="Kubasova T."/>
            <person name="Cizek A."/>
            <person name="Rychlik I."/>
        </authorList>
    </citation>
    <scope>NUCLEOTIDE SEQUENCE [LARGE SCALE GENOMIC DNA]</scope>
    <source>
        <strain evidence="11">An179</strain>
        <strain evidence="12">An180</strain>
    </source>
</reference>
<keyword evidence="3 7" id="KW-0694">RNA-binding</keyword>